<feature type="binding site" evidence="3">
    <location>
        <position position="296"/>
    </location>
    <ligand>
        <name>Zn(2+)</name>
        <dbReference type="ChEBI" id="CHEBI:29105"/>
    </ligand>
</feature>
<dbReference type="OrthoDB" id="9803687at2"/>
<evidence type="ECO:0000313" key="6">
    <source>
        <dbReference type="Proteomes" id="UP000295696"/>
    </source>
</evidence>
<dbReference type="PANTHER" id="PTHR11103">
    <property type="entry name" value="SLR1189 PROTEIN"/>
    <property type="match status" value="1"/>
</dbReference>
<dbReference type="InterPro" id="IPR036589">
    <property type="entry name" value="HCY_dom_sf"/>
</dbReference>
<feature type="binding site" evidence="3">
    <location>
        <position position="297"/>
    </location>
    <ligand>
        <name>Zn(2+)</name>
        <dbReference type="ChEBI" id="CHEBI:29105"/>
    </ligand>
</feature>
<comment type="caution">
    <text evidence="5">The sequence shown here is derived from an EMBL/GenBank/DDBJ whole genome shotgun (WGS) entry which is preliminary data.</text>
</comment>
<feature type="binding site" evidence="3">
    <location>
        <position position="227"/>
    </location>
    <ligand>
        <name>Zn(2+)</name>
        <dbReference type="ChEBI" id="CHEBI:29105"/>
    </ligand>
</feature>
<dbReference type="PROSITE" id="PS50970">
    <property type="entry name" value="HCY"/>
    <property type="match status" value="1"/>
</dbReference>
<keyword evidence="6" id="KW-1185">Reference proteome</keyword>
<evidence type="ECO:0000313" key="5">
    <source>
        <dbReference type="EMBL" id="TCS62848.1"/>
    </source>
</evidence>
<dbReference type="PANTHER" id="PTHR11103:SF18">
    <property type="entry name" value="SLR1189 PROTEIN"/>
    <property type="match status" value="1"/>
</dbReference>
<dbReference type="InterPro" id="IPR003726">
    <property type="entry name" value="HCY_dom"/>
</dbReference>
<sequence>MQHHDHKKLPHQSNGMFVTDAGFETSMLFHKGFDMEHFAFYPMLDTEEGRDAMEDYFVPFIKTARDSGAGYILDTNTWRANPDWGRLLGHDLNDLAAINRNAVSFANMLRHDHGAGVNVLVNGVIGPRGDGYDPATVMSIEEAEVYHGFQVGVFADARVDMVSALTMTNVPEAIGIARAAGDRGVPCVISFTLETDGRLPTGERLGAAIAEVDAACAVKPAYYMINCVHPDHLADTLWTGGDWIRRIHGLRANASRMSHAELDECETLDDGDPHELGAQYAEIRHMLPNLNVFGGCCGTDHRHVARICEAVTQPA</sequence>
<gene>
    <name evidence="5" type="ORF">EDD52_108143</name>
</gene>
<feature type="domain" description="Hcy-binding" evidence="4">
    <location>
        <begin position="5"/>
        <end position="311"/>
    </location>
</feature>
<comment type="cofactor">
    <cofactor evidence="3">
        <name>Zn(2+)</name>
        <dbReference type="ChEBI" id="CHEBI:29105"/>
    </cofactor>
</comment>
<organism evidence="5 6">
    <name type="scientific">Primorskyibacter sedentarius</name>
    <dbReference type="NCBI Taxonomy" id="745311"/>
    <lineage>
        <taxon>Bacteria</taxon>
        <taxon>Pseudomonadati</taxon>
        <taxon>Pseudomonadota</taxon>
        <taxon>Alphaproteobacteria</taxon>
        <taxon>Rhodobacterales</taxon>
        <taxon>Roseobacteraceae</taxon>
        <taxon>Primorskyibacter</taxon>
    </lineage>
</organism>
<keyword evidence="2 3" id="KW-0808">Transferase</keyword>
<dbReference type="GO" id="GO:0008168">
    <property type="term" value="F:methyltransferase activity"/>
    <property type="evidence" value="ECO:0007669"/>
    <property type="project" value="UniProtKB-UniRule"/>
</dbReference>
<dbReference type="EMBL" id="SLZU01000008">
    <property type="protein sequence ID" value="TCS62848.1"/>
    <property type="molecule type" value="Genomic_DNA"/>
</dbReference>
<dbReference type="Proteomes" id="UP000295696">
    <property type="component" value="Unassembled WGS sequence"/>
</dbReference>
<keyword evidence="3" id="KW-0479">Metal-binding</keyword>
<dbReference type="Pfam" id="PF02574">
    <property type="entry name" value="S-methyl_trans"/>
    <property type="match status" value="1"/>
</dbReference>
<dbReference type="Gene3D" id="3.20.20.330">
    <property type="entry name" value="Homocysteine-binding-like domain"/>
    <property type="match status" value="1"/>
</dbReference>
<dbReference type="RefSeq" id="WP_132245503.1">
    <property type="nucleotide sequence ID" value="NZ_SLZU01000008.1"/>
</dbReference>
<proteinExistence type="predicted"/>
<evidence type="ECO:0000256" key="1">
    <source>
        <dbReference type="ARBA" id="ARBA00022603"/>
    </source>
</evidence>
<protein>
    <submittedName>
        <fullName evidence="5">Homocysteine S-methyltransferase</fullName>
    </submittedName>
</protein>
<name>A0A4R3JAH4_9RHOB</name>
<reference evidence="5 6" key="1">
    <citation type="submission" date="2019-03" db="EMBL/GenBank/DDBJ databases">
        <title>Genomic Encyclopedia of Type Strains, Phase IV (KMG-IV): sequencing the most valuable type-strain genomes for metagenomic binning, comparative biology and taxonomic classification.</title>
        <authorList>
            <person name="Goeker M."/>
        </authorList>
    </citation>
    <scope>NUCLEOTIDE SEQUENCE [LARGE SCALE GENOMIC DNA]</scope>
    <source>
        <strain evidence="5 6">DSM 104836</strain>
    </source>
</reference>
<keyword evidence="1 3" id="KW-0489">Methyltransferase</keyword>
<accession>A0A4R3JAH4</accession>
<dbReference type="SUPFAM" id="SSF82282">
    <property type="entry name" value="Homocysteine S-methyltransferase"/>
    <property type="match status" value="1"/>
</dbReference>
<dbReference type="GO" id="GO:0046872">
    <property type="term" value="F:metal ion binding"/>
    <property type="evidence" value="ECO:0007669"/>
    <property type="project" value="UniProtKB-KW"/>
</dbReference>
<evidence type="ECO:0000256" key="2">
    <source>
        <dbReference type="ARBA" id="ARBA00022679"/>
    </source>
</evidence>
<dbReference type="AlphaFoldDB" id="A0A4R3JAH4"/>
<dbReference type="GO" id="GO:0032259">
    <property type="term" value="P:methylation"/>
    <property type="evidence" value="ECO:0007669"/>
    <property type="project" value="UniProtKB-KW"/>
</dbReference>
<evidence type="ECO:0000259" key="4">
    <source>
        <dbReference type="PROSITE" id="PS50970"/>
    </source>
</evidence>
<keyword evidence="3" id="KW-0862">Zinc</keyword>
<evidence type="ECO:0000256" key="3">
    <source>
        <dbReference type="PROSITE-ProRule" id="PRU00333"/>
    </source>
</evidence>